<accession>A0ABQ8NVG8</accession>
<organism evidence="1 2">
    <name type="scientific">Pyricularia grisea</name>
    <name type="common">Crabgrass-specific blast fungus</name>
    <name type="synonym">Magnaporthe grisea</name>
    <dbReference type="NCBI Taxonomy" id="148305"/>
    <lineage>
        <taxon>Eukaryota</taxon>
        <taxon>Fungi</taxon>
        <taxon>Dikarya</taxon>
        <taxon>Ascomycota</taxon>
        <taxon>Pezizomycotina</taxon>
        <taxon>Sordariomycetes</taxon>
        <taxon>Sordariomycetidae</taxon>
        <taxon>Magnaporthales</taxon>
        <taxon>Pyriculariaceae</taxon>
        <taxon>Pyricularia</taxon>
    </lineage>
</organism>
<evidence type="ECO:0000313" key="1">
    <source>
        <dbReference type="EMBL" id="KAI6302698.1"/>
    </source>
</evidence>
<dbReference type="EMBL" id="JABSND010000021">
    <property type="protein sequence ID" value="KAI6302698.1"/>
    <property type="molecule type" value="Genomic_DNA"/>
</dbReference>
<gene>
    <name evidence="1" type="ORF">MCOR33_001968</name>
</gene>
<name>A0ABQ8NVG8_PYRGI</name>
<proteinExistence type="predicted"/>
<keyword evidence="2" id="KW-1185">Reference proteome</keyword>
<comment type="caution">
    <text evidence="1">The sequence shown here is derived from an EMBL/GenBank/DDBJ whole genome shotgun (WGS) entry which is preliminary data.</text>
</comment>
<sequence length="86" mass="9441">MALARTHETWLAQPTRAPGQRILGVGGGRASASRQARIWVELGLKIWEAQQQSNPAIHSVQCSDVQYANPNTLDGTRSRPCKMICV</sequence>
<evidence type="ECO:0000313" key="2">
    <source>
        <dbReference type="Proteomes" id="UP001059893"/>
    </source>
</evidence>
<protein>
    <submittedName>
        <fullName evidence="1">Uncharacterized protein</fullName>
    </submittedName>
</protein>
<dbReference type="Proteomes" id="UP001059893">
    <property type="component" value="Unassembled WGS sequence"/>
</dbReference>
<reference evidence="1" key="1">
    <citation type="submission" date="2021-01" db="EMBL/GenBank/DDBJ databases">
        <title>Deciphering the adaptive evolutionary patterns associated with biogeogrpahic diversity in the finger millet blast pathogen Magnaporthe oryzae in Eastern Africa.</title>
        <authorList>
            <person name="Onyema G."/>
            <person name="Shittu T.A."/>
            <person name="Dodsworth S."/>
            <person name="Devilliers S."/>
            <person name="Muthumeenakshi S."/>
            <person name="Sreenivasaprasad S."/>
        </authorList>
    </citation>
    <scope>NUCLEOTIDE SEQUENCE</scope>
    <source>
        <strain evidence="1">D15/s37</strain>
    </source>
</reference>